<dbReference type="Pfam" id="PF17763">
    <property type="entry name" value="Asparaginase_C"/>
    <property type="match status" value="1"/>
</dbReference>
<dbReference type="InterPro" id="IPR020827">
    <property type="entry name" value="Asparaginase/glutaminase_AS1"/>
</dbReference>
<dbReference type="InterPro" id="IPR040919">
    <property type="entry name" value="Asparaginase_C"/>
</dbReference>
<dbReference type="PANTHER" id="PTHR11707">
    <property type="entry name" value="L-ASPARAGINASE"/>
    <property type="match status" value="1"/>
</dbReference>
<dbReference type="EMBL" id="JASAOF010000030">
    <property type="protein sequence ID" value="MDI2032474.1"/>
    <property type="molecule type" value="Genomic_DNA"/>
</dbReference>
<reference evidence="9 10" key="1">
    <citation type="submission" date="2023-04" db="EMBL/GenBank/DDBJ databases">
        <title>Draft genome sequence of Saccharopolyspora sp. TS4A08 isolated from sweet potato rhizospheric soil.</title>
        <authorList>
            <person name="Suksaard P."/>
            <person name="Duangmal K."/>
        </authorList>
    </citation>
    <scope>NUCLEOTIDE SEQUENCE [LARGE SCALE GENOMIC DNA]</scope>
    <source>
        <strain evidence="9 10">TS4A08</strain>
    </source>
</reference>
<evidence type="ECO:0000259" key="8">
    <source>
        <dbReference type="Pfam" id="PF17763"/>
    </source>
</evidence>
<dbReference type="Gene3D" id="3.40.50.40">
    <property type="match status" value="1"/>
</dbReference>
<dbReference type="PROSITE" id="PS00917">
    <property type="entry name" value="ASN_GLN_ASE_2"/>
    <property type="match status" value="1"/>
</dbReference>
<evidence type="ECO:0000259" key="7">
    <source>
        <dbReference type="Pfam" id="PF00710"/>
    </source>
</evidence>
<evidence type="ECO:0000313" key="9">
    <source>
        <dbReference type="EMBL" id="MDI2032474.1"/>
    </source>
</evidence>
<proteinExistence type="inferred from homology"/>
<dbReference type="Gene3D" id="3.40.50.1170">
    <property type="entry name" value="L-asparaginase, N-terminal domain"/>
    <property type="match status" value="1"/>
</dbReference>
<dbReference type="InterPro" id="IPR037152">
    <property type="entry name" value="L-asparaginase_N_sf"/>
</dbReference>
<feature type="domain" description="Asparaginase/glutaminase C-terminal" evidence="8">
    <location>
        <begin position="212"/>
        <end position="321"/>
    </location>
</feature>
<evidence type="ECO:0000256" key="5">
    <source>
        <dbReference type="PROSITE-ProRule" id="PRU10099"/>
    </source>
</evidence>
<dbReference type="PIRSF" id="PIRSF001220">
    <property type="entry name" value="L-ASNase_gatD"/>
    <property type="match status" value="1"/>
</dbReference>
<name>A0ABT6PWS3_9PSEU</name>
<feature type="domain" description="L-asparaginase N-terminal" evidence="7">
    <location>
        <begin position="10"/>
        <end position="192"/>
    </location>
</feature>
<protein>
    <recommendedName>
        <fullName evidence="2">asparaginase</fullName>
        <ecNumber evidence="2">3.5.1.1</ecNumber>
    </recommendedName>
</protein>
<accession>A0ABT6PWS3</accession>
<dbReference type="InterPro" id="IPR006034">
    <property type="entry name" value="Asparaginase/glutaminase-like"/>
</dbReference>
<keyword evidence="3" id="KW-0378">Hydrolase</keyword>
<dbReference type="SFLD" id="SFLDS00057">
    <property type="entry name" value="Glutaminase/Asparaginase"/>
    <property type="match status" value="1"/>
</dbReference>
<dbReference type="InterPro" id="IPR027475">
    <property type="entry name" value="Asparaginase/glutaminase_AS2"/>
</dbReference>
<dbReference type="CDD" id="cd08964">
    <property type="entry name" value="L-asparaginase_II"/>
    <property type="match status" value="1"/>
</dbReference>
<comment type="catalytic activity">
    <reaction evidence="4">
        <text>L-asparagine + H2O = L-aspartate + NH4(+)</text>
        <dbReference type="Rhea" id="RHEA:21016"/>
        <dbReference type="ChEBI" id="CHEBI:15377"/>
        <dbReference type="ChEBI" id="CHEBI:28938"/>
        <dbReference type="ChEBI" id="CHEBI:29991"/>
        <dbReference type="ChEBI" id="CHEBI:58048"/>
        <dbReference type="EC" id="3.5.1.1"/>
    </reaction>
</comment>
<dbReference type="PROSITE" id="PS00144">
    <property type="entry name" value="ASN_GLN_ASE_1"/>
    <property type="match status" value="1"/>
</dbReference>
<organism evidence="9 10">
    <name type="scientific">Saccharopolyspora ipomoeae</name>
    <dbReference type="NCBI Taxonomy" id="3042027"/>
    <lineage>
        <taxon>Bacteria</taxon>
        <taxon>Bacillati</taxon>
        <taxon>Actinomycetota</taxon>
        <taxon>Actinomycetes</taxon>
        <taxon>Pseudonocardiales</taxon>
        <taxon>Pseudonocardiaceae</taxon>
        <taxon>Saccharopolyspora</taxon>
    </lineage>
</organism>
<evidence type="ECO:0000256" key="4">
    <source>
        <dbReference type="ARBA" id="ARBA00049366"/>
    </source>
</evidence>
<feature type="active site" evidence="6">
    <location>
        <position position="92"/>
    </location>
</feature>
<comment type="similarity">
    <text evidence="1">Belongs to the asparaginase 1 family.</text>
</comment>
<dbReference type="Proteomes" id="UP001237595">
    <property type="component" value="Unassembled WGS sequence"/>
</dbReference>
<gene>
    <name evidence="9" type="ORF">QFW96_27900</name>
</gene>
<sequence>MGSPETTRSIGLLATGGTIAVAPPTTGNQDHVGVAALTPPAPDLPERIEVVPRDVLGRSSRKLTVDDLWTLATAVDEEIAAGRDGVVITHGTDTLEETAYALALLVEPRVPVVITGAMRSPHHSGPDGPANVRAALVAAADPSLAPYGPVVVFQDEVHVARLVTKMHSARVAAFASPAAGPVGFVAEDEVELLLGPAPGTDRLPRSNPPTARIGLVHAATGVDGSAADALTSDPGTVDGVVVAALGAGHVSPSLGAALVRLARAGTPVVVTSRCPDGALLRETYSGGGSEMDLRRSGLHFASTLSAPKARLRLLFGLSAGIPLDELFPTRRPVRG</sequence>
<evidence type="ECO:0000256" key="6">
    <source>
        <dbReference type="PROSITE-ProRule" id="PRU10100"/>
    </source>
</evidence>
<dbReference type="SUPFAM" id="SSF53774">
    <property type="entry name" value="Glutaminase/Asparaginase"/>
    <property type="match status" value="1"/>
</dbReference>
<comment type="caution">
    <text evidence="9">The sequence shown here is derived from an EMBL/GenBank/DDBJ whole genome shotgun (WGS) entry which is preliminary data.</text>
</comment>
<dbReference type="InterPro" id="IPR027473">
    <property type="entry name" value="L-asparaginase_C"/>
</dbReference>
<feature type="active site" evidence="5">
    <location>
        <position position="18"/>
    </location>
</feature>
<dbReference type="PANTHER" id="PTHR11707:SF28">
    <property type="entry name" value="60 KDA LYSOPHOSPHOLIPASE"/>
    <property type="match status" value="1"/>
</dbReference>
<evidence type="ECO:0000256" key="3">
    <source>
        <dbReference type="ARBA" id="ARBA00022801"/>
    </source>
</evidence>
<dbReference type="InterPro" id="IPR036152">
    <property type="entry name" value="Asp/glu_Ase-like_sf"/>
</dbReference>
<evidence type="ECO:0000256" key="2">
    <source>
        <dbReference type="ARBA" id="ARBA00012920"/>
    </source>
</evidence>
<dbReference type="Pfam" id="PF00710">
    <property type="entry name" value="Asparaginase"/>
    <property type="match status" value="1"/>
</dbReference>
<dbReference type="RefSeq" id="WP_281458724.1">
    <property type="nucleotide sequence ID" value="NZ_JASAOF010000030.1"/>
</dbReference>
<dbReference type="InterPro" id="IPR004550">
    <property type="entry name" value="AsnASE_II"/>
</dbReference>
<evidence type="ECO:0000256" key="1">
    <source>
        <dbReference type="ARBA" id="ARBA00010518"/>
    </source>
</evidence>
<dbReference type="PIRSF" id="PIRSF500176">
    <property type="entry name" value="L_ASNase"/>
    <property type="match status" value="1"/>
</dbReference>
<dbReference type="PRINTS" id="PR00139">
    <property type="entry name" value="ASNGLNASE"/>
</dbReference>
<keyword evidence="10" id="KW-1185">Reference proteome</keyword>
<evidence type="ECO:0000313" key="10">
    <source>
        <dbReference type="Proteomes" id="UP001237595"/>
    </source>
</evidence>
<dbReference type="InterPro" id="IPR027474">
    <property type="entry name" value="L-asparaginase_N"/>
</dbReference>
<dbReference type="PROSITE" id="PS51732">
    <property type="entry name" value="ASN_GLN_ASE_3"/>
    <property type="match status" value="1"/>
</dbReference>
<dbReference type="EC" id="3.5.1.1" evidence="2"/>
<dbReference type="SMART" id="SM00870">
    <property type="entry name" value="Asparaginase"/>
    <property type="match status" value="1"/>
</dbReference>